<evidence type="ECO:0000313" key="2">
    <source>
        <dbReference type="Proteomes" id="UP000193719"/>
    </source>
</evidence>
<accession>A0A1Y1VNA1</accession>
<reference evidence="1 2" key="2">
    <citation type="submission" date="2016-08" db="EMBL/GenBank/DDBJ databases">
        <title>Pervasive Adenine N6-methylation of Active Genes in Fungi.</title>
        <authorList>
            <consortium name="DOE Joint Genome Institute"/>
            <person name="Mondo S.J."/>
            <person name="Dannebaum R.O."/>
            <person name="Kuo R.C."/>
            <person name="Labutti K."/>
            <person name="Haridas S."/>
            <person name="Kuo A."/>
            <person name="Salamov A."/>
            <person name="Ahrendt S.R."/>
            <person name="Lipzen A."/>
            <person name="Sullivan W."/>
            <person name="Andreopoulos W.B."/>
            <person name="Clum A."/>
            <person name="Lindquist E."/>
            <person name="Daum C."/>
            <person name="Ramamoorthy G.K."/>
            <person name="Gryganskyi A."/>
            <person name="Culley D."/>
            <person name="Magnuson J.K."/>
            <person name="James T.Y."/>
            <person name="O'Malley M.A."/>
            <person name="Stajich J.E."/>
            <person name="Spatafora J.W."/>
            <person name="Visel A."/>
            <person name="Grigoriev I.V."/>
        </authorList>
    </citation>
    <scope>NUCLEOTIDE SEQUENCE [LARGE SCALE GENOMIC DNA]</scope>
    <source>
        <strain evidence="2">finn</strain>
    </source>
</reference>
<comment type="caution">
    <text evidence="1">The sequence shown here is derived from an EMBL/GenBank/DDBJ whole genome shotgun (WGS) entry which is preliminary data.</text>
</comment>
<dbReference type="Proteomes" id="UP000193719">
    <property type="component" value="Unassembled WGS sequence"/>
</dbReference>
<protein>
    <submittedName>
        <fullName evidence="1">Uncharacterized protein</fullName>
    </submittedName>
</protein>
<name>A0A1Y1VNA1_9FUNG</name>
<reference evidence="1 2" key="1">
    <citation type="submission" date="2016-08" db="EMBL/GenBank/DDBJ databases">
        <title>Genomes of anaerobic fungi encode conserved fungal cellulosomes for biomass hydrolysis.</title>
        <authorList>
            <consortium name="DOE Joint Genome Institute"/>
            <person name="Haitjema C.H."/>
            <person name="Gilmore S.P."/>
            <person name="Henske J.K."/>
            <person name="Solomon K.V."/>
            <person name="De Groot R."/>
            <person name="Kuo A."/>
            <person name="Mondo S.J."/>
            <person name="Salamov A.A."/>
            <person name="Labutti K."/>
            <person name="Zhao Z."/>
            <person name="Chiniquy J."/>
            <person name="Barry K."/>
            <person name="Brewer H.M."/>
            <person name="Purvine S.O."/>
            <person name="Wright A.T."/>
            <person name="Boxma B."/>
            <person name="Van Alen T."/>
            <person name="Hackstein J.H."/>
            <person name="Baker S.E."/>
            <person name="Grigoriev I.V."/>
            <person name="O'Malley M.A."/>
        </authorList>
    </citation>
    <scope>NUCLEOTIDE SEQUENCE [LARGE SCALE GENOMIC DNA]</scope>
    <source>
        <strain evidence="2">finn</strain>
    </source>
</reference>
<gene>
    <name evidence="1" type="ORF">BCR36DRAFT_2907</name>
</gene>
<evidence type="ECO:0000313" key="1">
    <source>
        <dbReference type="EMBL" id="ORX60884.1"/>
    </source>
</evidence>
<organism evidence="1 2">
    <name type="scientific">Piromyces finnis</name>
    <dbReference type="NCBI Taxonomy" id="1754191"/>
    <lineage>
        <taxon>Eukaryota</taxon>
        <taxon>Fungi</taxon>
        <taxon>Fungi incertae sedis</taxon>
        <taxon>Chytridiomycota</taxon>
        <taxon>Chytridiomycota incertae sedis</taxon>
        <taxon>Neocallimastigomycetes</taxon>
        <taxon>Neocallimastigales</taxon>
        <taxon>Neocallimastigaceae</taxon>
        <taxon>Piromyces</taxon>
    </lineage>
</organism>
<proteinExistence type="predicted"/>
<sequence length="170" mass="19419">MITDRQNNDNNKEKKESTLVNFKYKEKDFLNHFYYLFIFLGNDSISKVTEKDLNGGMICKSLFKPSDAKRIGSNEIITSRNNSIPTKKISNNIVQTDGKSILNRNNSSYLLKASSKDLNNKTGMEYPNNVYNKDIYKPSKSLNTCTGIVKKMENKNELLTNSMLSVIQIL</sequence>
<dbReference type="OrthoDB" id="2158830at2759"/>
<keyword evidence="2" id="KW-1185">Reference proteome</keyword>
<dbReference type="AlphaFoldDB" id="A0A1Y1VNA1"/>
<dbReference type="EMBL" id="MCFH01000001">
    <property type="protein sequence ID" value="ORX60884.1"/>
    <property type="molecule type" value="Genomic_DNA"/>
</dbReference>